<dbReference type="Pfam" id="PF00076">
    <property type="entry name" value="RRM_1"/>
    <property type="match status" value="1"/>
</dbReference>
<evidence type="ECO:0000256" key="3">
    <source>
        <dbReference type="SAM" id="MobiDB-lite"/>
    </source>
</evidence>
<evidence type="ECO:0008006" key="8">
    <source>
        <dbReference type="Google" id="ProtNLM"/>
    </source>
</evidence>
<feature type="compositionally biased region" description="Low complexity" evidence="3">
    <location>
        <begin position="261"/>
        <end position="281"/>
    </location>
</feature>
<dbReference type="PROSITE" id="PS50102">
    <property type="entry name" value="RRM"/>
    <property type="match status" value="1"/>
</dbReference>
<organism evidence="6 7">
    <name type="scientific">Moniliophthora roreri</name>
    <name type="common">Frosty pod rot fungus</name>
    <name type="synonym">Monilia roreri</name>
    <dbReference type="NCBI Taxonomy" id="221103"/>
    <lineage>
        <taxon>Eukaryota</taxon>
        <taxon>Fungi</taxon>
        <taxon>Dikarya</taxon>
        <taxon>Basidiomycota</taxon>
        <taxon>Agaricomycotina</taxon>
        <taxon>Agaricomycetes</taxon>
        <taxon>Agaricomycetidae</taxon>
        <taxon>Agaricales</taxon>
        <taxon>Marasmiineae</taxon>
        <taxon>Marasmiaceae</taxon>
        <taxon>Moniliophthora</taxon>
    </lineage>
</organism>
<dbReference type="InterPro" id="IPR018222">
    <property type="entry name" value="Nuclear_transport_factor_2_euk"/>
</dbReference>
<dbReference type="SUPFAM" id="SSF54427">
    <property type="entry name" value="NTF2-like"/>
    <property type="match status" value="1"/>
</dbReference>
<feature type="domain" description="NTF2" evidence="5">
    <location>
        <begin position="14"/>
        <end position="130"/>
    </location>
</feature>
<feature type="region of interest" description="Disordered" evidence="3">
    <location>
        <begin position="450"/>
        <end position="502"/>
    </location>
</feature>
<dbReference type="Pfam" id="PF02136">
    <property type="entry name" value="NTF2"/>
    <property type="match status" value="1"/>
</dbReference>
<feature type="region of interest" description="Disordered" evidence="3">
    <location>
        <begin position="308"/>
        <end position="359"/>
    </location>
</feature>
<accession>A0A0W0FTA3</accession>
<evidence type="ECO:0000259" key="4">
    <source>
        <dbReference type="PROSITE" id="PS50102"/>
    </source>
</evidence>
<dbReference type="PANTHER" id="PTHR10693:SF20">
    <property type="entry name" value="AT27578P"/>
    <property type="match status" value="1"/>
</dbReference>
<feature type="region of interest" description="Disordered" evidence="3">
    <location>
        <begin position="139"/>
        <end position="295"/>
    </location>
</feature>
<feature type="compositionally biased region" description="Gly residues" evidence="3">
    <location>
        <begin position="462"/>
        <end position="502"/>
    </location>
</feature>
<dbReference type="GO" id="GO:1990861">
    <property type="term" value="C:Ubp3-Bre5 deubiquitination complex"/>
    <property type="evidence" value="ECO:0007669"/>
    <property type="project" value="TreeGrafter"/>
</dbReference>
<keyword evidence="1 2" id="KW-0694">RNA-binding</keyword>
<dbReference type="InterPro" id="IPR035979">
    <property type="entry name" value="RBD_domain_sf"/>
</dbReference>
<dbReference type="AlphaFoldDB" id="A0A0W0FTA3"/>
<dbReference type="FunFam" id="3.10.450.50:FF:000003">
    <property type="entry name" value="Nuclear transport factor 2 family protein"/>
    <property type="match status" value="1"/>
</dbReference>
<dbReference type="SMART" id="SM00360">
    <property type="entry name" value="RRM"/>
    <property type="match status" value="1"/>
</dbReference>
<feature type="compositionally biased region" description="Pro residues" evidence="3">
    <location>
        <begin position="164"/>
        <end position="179"/>
    </location>
</feature>
<proteinExistence type="predicted"/>
<gene>
    <name evidence="6" type="ORF">WG66_7897</name>
</gene>
<feature type="compositionally biased region" description="Polar residues" evidence="3">
    <location>
        <begin position="327"/>
        <end position="340"/>
    </location>
</feature>
<dbReference type="Gene3D" id="3.30.70.330">
    <property type="match status" value="1"/>
</dbReference>
<dbReference type="InterPro" id="IPR012677">
    <property type="entry name" value="Nucleotide-bd_a/b_plait_sf"/>
</dbReference>
<dbReference type="EMBL" id="LATX01001671">
    <property type="protein sequence ID" value="KTB39543.1"/>
    <property type="molecule type" value="Genomic_DNA"/>
</dbReference>
<evidence type="ECO:0000313" key="7">
    <source>
        <dbReference type="Proteomes" id="UP000054988"/>
    </source>
</evidence>
<dbReference type="SUPFAM" id="SSF54928">
    <property type="entry name" value="RNA-binding domain, RBD"/>
    <property type="match status" value="1"/>
</dbReference>
<feature type="compositionally biased region" description="Pro residues" evidence="3">
    <location>
        <begin position="200"/>
        <end position="212"/>
    </location>
</feature>
<dbReference type="eggNOG" id="KOG0116">
    <property type="taxonomic scope" value="Eukaryota"/>
</dbReference>
<sequence>MTSNGPATVIPSEVGWQFVPQYYAYINKEPERLHCFYSKQSVFVHGTEGEEAETCHGQQEIHTQITNLAFDDCKIFIHSVDAQSSANGGIIIQVIGEMSNSGGPWRKFVQTFFLAEQPNGYFVLNDIFRFLKEDAVEGDESVEATSETEAPPAPVSEPVAAPAAPAPVDPPREPTPPPEVDATAVPVEEPPTSVSDITEPAPPPVSEPPAVPQPNSVHHEAERPATPAAAPPAAPAPIEKSGSPAPAPTPSTSAPTPPPQTASASTSQSQQPAAAPAQPAAAPAPQPAAAPVPKTWANLAAANSKKWGSAVAQESRGTTKVVPSAPASGSQTPQAPNTPVSAAAAAGRQGGRSPHPAYQAAQSVTIPQCFIKNVTENITESALRAALVKFGSVKQAEIVRHKACAFAEFTSVDAAKRAIVASLPPSAGGEGGVKVDVGGGEFVKIIVETKKERGDRPVSSRGRGGATFGESRGGGGGGSSGGDRGSFRGRGGSGRGRGTGPK</sequence>
<dbReference type="GO" id="GO:0034517">
    <property type="term" value="P:ribophagy"/>
    <property type="evidence" value="ECO:0007669"/>
    <property type="project" value="TreeGrafter"/>
</dbReference>
<feature type="domain" description="RRM" evidence="4">
    <location>
        <begin position="367"/>
        <end position="450"/>
    </location>
</feature>
<comment type="caution">
    <text evidence="6">The sequence shown here is derived from an EMBL/GenBank/DDBJ whole genome shotgun (WGS) entry which is preliminary data.</text>
</comment>
<protein>
    <recommendedName>
        <fullName evidence="8">RAN protein binding protein</fullName>
    </recommendedName>
</protein>
<dbReference type="CDD" id="cd00590">
    <property type="entry name" value="RRM_SF"/>
    <property type="match status" value="1"/>
</dbReference>
<dbReference type="GO" id="GO:0003729">
    <property type="term" value="F:mRNA binding"/>
    <property type="evidence" value="ECO:0007669"/>
    <property type="project" value="TreeGrafter"/>
</dbReference>
<dbReference type="GO" id="GO:1990904">
    <property type="term" value="C:ribonucleoprotein complex"/>
    <property type="evidence" value="ECO:0007669"/>
    <property type="project" value="TreeGrafter"/>
</dbReference>
<dbReference type="InterPro" id="IPR032710">
    <property type="entry name" value="NTF2-like_dom_sf"/>
</dbReference>
<dbReference type="CDD" id="cd00780">
    <property type="entry name" value="NTF2"/>
    <property type="match status" value="1"/>
</dbReference>
<evidence type="ECO:0000256" key="1">
    <source>
        <dbReference type="ARBA" id="ARBA00022884"/>
    </source>
</evidence>
<dbReference type="InterPro" id="IPR000504">
    <property type="entry name" value="RRM_dom"/>
</dbReference>
<evidence type="ECO:0000313" key="6">
    <source>
        <dbReference type="EMBL" id="KTB39543.1"/>
    </source>
</evidence>
<reference evidence="6 7" key="1">
    <citation type="submission" date="2015-12" db="EMBL/GenBank/DDBJ databases">
        <title>Draft genome sequence of Moniliophthora roreri, the causal agent of frosty pod rot of cacao.</title>
        <authorList>
            <person name="Aime M.C."/>
            <person name="Diaz-Valderrama J.R."/>
            <person name="Kijpornyongpan T."/>
            <person name="Phillips-Mora W."/>
        </authorList>
    </citation>
    <scope>NUCLEOTIDE SEQUENCE [LARGE SCALE GENOMIC DNA]</scope>
    <source>
        <strain evidence="6 7">MCA 2952</strain>
    </source>
</reference>
<evidence type="ECO:0000256" key="2">
    <source>
        <dbReference type="PROSITE-ProRule" id="PRU00176"/>
    </source>
</evidence>
<dbReference type="GO" id="GO:0005829">
    <property type="term" value="C:cytosol"/>
    <property type="evidence" value="ECO:0007669"/>
    <property type="project" value="TreeGrafter"/>
</dbReference>
<evidence type="ECO:0000259" key="5">
    <source>
        <dbReference type="PROSITE" id="PS50177"/>
    </source>
</evidence>
<dbReference type="InterPro" id="IPR002075">
    <property type="entry name" value="NTF2_dom"/>
</dbReference>
<dbReference type="PANTHER" id="PTHR10693">
    <property type="entry name" value="RAS GTPASE-ACTIVATING PROTEIN-BINDING PROTEIN"/>
    <property type="match status" value="1"/>
</dbReference>
<feature type="compositionally biased region" description="Pro residues" evidence="3">
    <location>
        <begin position="245"/>
        <end position="260"/>
    </location>
</feature>
<dbReference type="Proteomes" id="UP000054988">
    <property type="component" value="Unassembled WGS sequence"/>
</dbReference>
<dbReference type="Gene3D" id="3.10.450.50">
    <property type="match status" value="1"/>
</dbReference>
<dbReference type="InterPro" id="IPR039539">
    <property type="entry name" value="Ras_GTPase_bind_prot"/>
</dbReference>
<dbReference type="PROSITE" id="PS50177">
    <property type="entry name" value="NTF2_DOMAIN"/>
    <property type="match status" value="1"/>
</dbReference>
<name>A0A0W0FTA3_MONRR</name>
<dbReference type="GO" id="GO:0016579">
    <property type="term" value="P:protein deubiquitination"/>
    <property type="evidence" value="ECO:0007669"/>
    <property type="project" value="TreeGrafter"/>
</dbReference>